<evidence type="ECO:0000313" key="2">
    <source>
        <dbReference type="Proteomes" id="UP001500367"/>
    </source>
</evidence>
<dbReference type="Proteomes" id="UP001500367">
    <property type="component" value="Unassembled WGS sequence"/>
</dbReference>
<gene>
    <name evidence="1" type="ORF">GCM10022389_23120</name>
</gene>
<sequence>MKKYSFLSTTNLKSVYYGLLFLGFLLSYQTGTSQNYRNAKAYITDFGRNELFVKESLMEYSTSIIDASPDDRVQTTLERIYKKLEDVNENLTKNDRGVYGDTDLRDAFIKLNNKTITLLKNKSLKLNDYQVQSNLDYSEIFKNYAYKESEIAKYYSEILNYESTKRDFGLKYQINIRNFNKRNVFEYNAYQNLIFYKLNVLDDKLIQLFKYRKVEDVLECVNFMTSVAQESLTKTDLFKDDFTDTSLNDANIEFINFIIKQNEKLVPLYQDYILVHEDFQKIKKKFLETNEIIKVEDYNNEVRRYNKVKNTFFDALHENQIVKSELLKRWYITNSLFLKNNIEFENLYEKFTNLD</sequence>
<dbReference type="EMBL" id="BAABCT010000006">
    <property type="protein sequence ID" value="GAA4076682.1"/>
    <property type="molecule type" value="Genomic_DNA"/>
</dbReference>
<organism evidence="1 2">
    <name type="scientific">Flavobacterium cheonanense</name>
    <dbReference type="NCBI Taxonomy" id="706183"/>
    <lineage>
        <taxon>Bacteria</taxon>
        <taxon>Pseudomonadati</taxon>
        <taxon>Bacteroidota</taxon>
        <taxon>Flavobacteriia</taxon>
        <taxon>Flavobacteriales</taxon>
        <taxon>Flavobacteriaceae</taxon>
        <taxon>Flavobacterium</taxon>
    </lineage>
</organism>
<keyword evidence="2" id="KW-1185">Reference proteome</keyword>
<reference evidence="2" key="1">
    <citation type="journal article" date="2019" name="Int. J. Syst. Evol. Microbiol.">
        <title>The Global Catalogue of Microorganisms (GCM) 10K type strain sequencing project: providing services to taxonomists for standard genome sequencing and annotation.</title>
        <authorList>
            <consortium name="The Broad Institute Genomics Platform"/>
            <consortium name="The Broad Institute Genome Sequencing Center for Infectious Disease"/>
            <person name="Wu L."/>
            <person name="Ma J."/>
        </authorList>
    </citation>
    <scope>NUCLEOTIDE SEQUENCE [LARGE SCALE GENOMIC DNA]</scope>
    <source>
        <strain evidence="2">JCM 17069</strain>
    </source>
</reference>
<accession>A0ABP7VXQ9</accession>
<comment type="caution">
    <text evidence="1">The sequence shown here is derived from an EMBL/GenBank/DDBJ whole genome shotgun (WGS) entry which is preliminary data.</text>
</comment>
<evidence type="ECO:0000313" key="1">
    <source>
        <dbReference type="EMBL" id="GAA4076682.1"/>
    </source>
</evidence>
<protein>
    <submittedName>
        <fullName evidence="1">Uncharacterized protein</fullName>
    </submittedName>
</protein>
<dbReference type="RefSeq" id="WP_344816868.1">
    <property type="nucleotide sequence ID" value="NZ_BAABCT010000006.1"/>
</dbReference>
<name>A0ABP7VXQ9_9FLAO</name>
<proteinExistence type="predicted"/>